<evidence type="ECO:0000313" key="3">
    <source>
        <dbReference type="EMBL" id="TDB60859.1"/>
    </source>
</evidence>
<accession>A0A4R4K440</accession>
<feature type="domain" description="DUF4440" evidence="2">
    <location>
        <begin position="34"/>
        <end position="134"/>
    </location>
</feature>
<keyword evidence="4" id="KW-1185">Reference proteome</keyword>
<gene>
    <name evidence="3" type="ORF">EZE20_20665</name>
</gene>
<evidence type="ECO:0000259" key="2">
    <source>
        <dbReference type="Pfam" id="PF14534"/>
    </source>
</evidence>
<reference evidence="3 4" key="1">
    <citation type="submission" date="2019-02" db="EMBL/GenBank/DDBJ databases">
        <title>Arundinibacter roseus gen. nov., sp. nov., a new member of the family Cytophagaceae.</title>
        <authorList>
            <person name="Szuroczki S."/>
            <person name="Khayer B."/>
            <person name="Sproer C."/>
            <person name="Toumi M."/>
            <person name="Szabo A."/>
            <person name="Felfoldi T."/>
            <person name="Schumann P."/>
            <person name="Toth E."/>
        </authorList>
    </citation>
    <scope>NUCLEOTIDE SEQUENCE [LARGE SCALE GENOMIC DNA]</scope>
    <source>
        <strain evidence="3 4">DMA-k-7a</strain>
    </source>
</reference>
<dbReference type="RefSeq" id="WP_132121304.1">
    <property type="nucleotide sequence ID" value="NZ_SMJU01000016.1"/>
</dbReference>
<evidence type="ECO:0000313" key="4">
    <source>
        <dbReference type="Proteomes" id="UP000295706"/>
    </source>
</evidence>
<proteinExistence type="predicted"/>
<name>A0A4R4K440_9BACT</name>
<sequence>MKKLCLACLCLLASLAVQAQQTIAPATPNETTEVFFKAMLNEDASSLRSVLTTDFSLLSFDGQMIDGTTLADAVDGGYVVIETGVVSGLNTRTYGEAAVVNGFWQTKGAVQGNNFQTQVGFMSVCVRQGGAWKVAAMQFTPMP</sequence>
<dbReference type="InterPro" id="IPR027843">
    <property type="entry name" value="DUF4440"/>
</dbReference>
<feature type="signal peptide" evidence="1">
    <location>
        <begin position="1"/>
        <end position="19"/>
    </location>
</feature>
<dbReference type="AlphaFoldDB" id="A0A4R4K440"/>
<evidence type="ECO:0000256" key="1">
    <source>
        <dbReference type="SAM" id="SignalP"/>
    </source>
</evidence>
<dbReference type="EMBL" id="SMJU01000016">
    <property type="protein sequence ID" value="TDB60859.1"/>
    <property type="molecule type" value="Genomic_DNA"/>
</dbReference>
<protein>
    <submittedName>
        <fullName evidence="3">Nuclear transport factor 2 family protein</fullName>
    </submittedName>
</protein>
<dbReference type="Proteomes" id="UP000295706">
    <property type="component" value="Unassembled WGS sequence"/>
</dbReference>
<dbReference type="Gene3D" id="3.10.450.50">
    <property type="match status" value="1"/>
</dbReference>
<dbReference type="Pfam" id="PF14534">
    <property type="entry name" value="DUF4440"/>
    <property type="match status" value="1"/>
</dbReference>
<feature type="chain" id="PRO_5020715224" evidence="1">
    <location>
        <begin position="20"/>
        <end position="143"/>
    </location>
</feature>
<keyword evidence="1" id="KW-0732">Signal</keyword>
<dbReference type="OrthoDB" id="956964at2"/>
<dbReference type="InterPro" id="IPR032710">
    <property type="entry name" value="NTF2-like_dom_sf"/>
</dbReference>
<organism evidence="3 4">
    <name type="scientific">Arundinibacter roseus</name>
    <dbReference type="NCBI Taxonomy" id="2070510"/>
    <lineage>
        <taxon>Bacteria</taxon>
        <taxon>Pseudomonadati</taxon>
        <taxon>Bacteroidota</taxon>
        <taxon>Cytophagia</taxon>
        <taxon>Cytophagales</taxon>
        <taxon>Spirosomataceae</taxon>
        <taxon>Arundinibacter</taxon>
    </lineage>
</organism>
<comment type="caution">
    <text evidence="3">The sequence shown here is derived from an EMBL/GenBank/DDBJ whole genome shotgun (WGS) entry which is preliminary data.</text>
</comment>
<dbReference type="SUPFAM" id="SSF54427">
    <property type="entry name" value="NTF2-like"/>
    <property type="match status" value="1"/>
</dbReference>